<dbReference type="Proteomes" id="UP000054988">
    <property type="component" value="Unassembled WGS sequence"/>
</dbReference>
<feature type="transmembrane region" description="Helical" evidence="2">
    <location>
        <begin position="210"/>
        <end position="236"/>
    </location>
</feature>
<feature type="region of interest" description="Disordered" evidence="1">
    <location>
        <begin position="276"/>
        <end position="295"/>
    </location>
</feature>
<keyword evidence="2" id="KW-0812">Transmembrane</keyword>
<feature type="compositionally biased region" description="Polar residues" evidence="1">
    <location>
        <begin position="283"/>
        <end position="294"/>
    </location>
</feature>
<name>A0A0W0GEH3_MONRR</name>
<dbReference type="AlphaFoldDB" id="A0A0W0GEH3"/>
<accession>A0A0W0GEH3</accession>
<sequence length="574" mass="62566">MASPPVPISSLIVEDWFHGLYTAGIFLTLWVIFTNSAFTMERKAGLTAIVLSMYICSTMHCSLQWYYYSKAIDDNELPGGPGLLFSLTHLAPWLEATGDTFFCLNILIADILFIWRCWVVWQRRWVVVILPIIMSTCGMAARFIVAQVTLETSGDAFTSIKRRNDFLAFSTAYFVLSIATSLFTTTFLALRIVMVQRAAVKATGHRKNPFSAAVEIPVESAALYSLTLLIFVILNVTKNVNAFYAQNIHAQMTGIAPMLIILRVAAGHSRDDTAWSTRLDPSIHTQPTPNNRGITSRIRFRPKDATSIGVDSVGLGTYTTDAERSRVAVQISSGEANTSDSDINACLSSYSVAVGQGQTVCNTTSGICLEQYSVPDAKLTLGLGIPAASLTQPDPFAKDFFVNMTAPLPYGFAGFFANTTGKFAQSGIGDVMTFVGEDADLVPVNGLGQLLQGDQVILSQFSTLAPDGSAYIPTTSHIVTLKHSNLSYFTADHANWIFRCQNCTLIDDVKEGSKPPSSLVITLFWSTVPVQYTSDKIHSARYPLTNDLIVGNVNVTLKDIVVDDYEGLLKAAGL</sequence>
<feature type="transmembrane region" description="Helical" evidence="2">
    <location>
        <begin position="20"/>
        <end position="38"/>
    </location>
</feature>
<reference evidence="3 4" key="1">
    <citation type="submission" date="2015-12" db="EMBL/GenBank/DDBJ databases">
        <title>Draft genome sequence of Moniliophthora roreri, the causal agent of frosty pod rot of cacao.</title>
        <authorList>
            <person name="Aime M.C."/>
            <person name="Diaz-Valderrama J.R."/>
            <person name="Kijpornyongpan T."/>
            <person name="Phillips-Mora W."/>
        </authorList>
    </citation>
    <scope>NUCLEOTIDE SEQUENCE [LARGE SCALE GENOMIC DNA]</scope>
    <source>
        <strain evidence="3 4">MCA 2952</strain>
    </source>
</reference>
<dbReference type="EMBL" id="LATX01000203">
    <property type="protein sequence ID" value="KTB46933.1"/>
    <property type="molecule type" value="Genomic_DNA"/>
</dbReference>
<dbReference type="Gene3D" id="2.60.40.1210">
    <property type="entry name" value="Cellobiose dehydrogenase, cytochrome domain"/>
    <property type="match status" value="1"/>
</dbReference>
<gene>
    <name evidence="3" type="ORF">WG66_475</name>
</gene>
<feature type="transmembrane region" description="Helical" evidence="2">
    <location>
        <begin position="166"/>
        <end position="190"/>
    </location>
</feature>
<feature type="transmembrane region" description="Helical" evidence="2">
    <location>
        <begin position="248"/>
        <end position="266"/>
    </location>
</feature>
<evidence type="ECO:0000313" key="4">
    <source>
        <dbReference type="Proteomes" id="UP000054988"/>
    </source>
</evidence>
<feature type="transmembrane region" description="Helical" evidence="2">
    <location>
        <begin position="93"/>
        <end position="113"/>
    </location>
</feature>
<keyword evidence="2" id="KW-1133">Transmembrane helix</keyword>
<evidence type="ECO:0000313" key="3">
    <source>
        <dbReference type="EMBL" id="KTB46933.1"/>
    </source>
</evidence>
<feature type="transmembrane region" description="Helical" evidence="2">
    <location>
        <begin position="125"/>
        <end position="146"/>
    </location>
</feature>
<keyword evidence="2" id="KW-0472">Membrane</keyword>
<comment type="caution">
    <text evidence="3">The sequence shown here is derived from an EMBL/GenBank/DDBJ whole genome shotgun (WGS) entry which is preliminary data.</text>
</comment>
<feature type="transmembrane region" description="Helical" evidence="2">
    <location>
        <begin position="45"/>
        <end position="68"/>
    </location>
</feature>
<protein>
    <submittedName>
        <fullName evidence="3">Uncharacterized protein</fullName>
    </submittedName>
</protein>
<proteinExistence type="predicted"/>
<organism evidence="3 4">
    <name type="scientific">Moniliophthora roreri</name>
    <name type="common">Frosty pod rot fungus</name>
    <name type="synonym">Monilia roreri</name>
    <dbReference type="NCBI Taxonomy" id="221103"/>
    <lineage>
        <taxon>Eukaryota</taxon>
        <taxon>Fungi</taxon>
        <taxon>Dikarya</taxon>
        <taxon>Basidiomycota</taxon>
        <taxon>Agaricomycotina</taxon>
        <taxon>Agaricomycetes</taxon>
        <taxon>Agaricomycetidae</taxon>
        <taxon>Agaricales</taxon>
        <taxon>Marasmiineae</taxon>
        <taxon>Marasmiaceae</taxon>
        <taxon>Moniliophthora</taxon>
    </lineage>
</organism>
<evidence type="ECO:0000256" key="1">
    <source>
        <dbReference type="SAM" id="MobiDB-lite"/>
    </source>
</evidence>
<evidence type="ECO:0000256" key="2">
    <source>
        <dbReference type="SAM" id="Phobius"/>
    </source>
</evidence>